<sequence length="182" mass="20344">MAPRLEERRNEKETDKGKQQQQRRRWRARGNDDGGGTRPVAAASCRAADPGKKECRKEVVRGCGSIGVRRPRNWVYVVDCACAPVGEGKGRRRRPPSDGGANDREIDDVYGNRAPSTRPRQLVDKSFRRSFSAPRAARRIVRPHCAEQATVPSPPSPRRLSSQSQRRSHSDCIIGQPLFGSF</sequence>
<feature type="region of interest" description="Disordered" evidence="1">
    <location>
        <begin position="1"/>
        <end position="51"/>
    </location>
</feature>
<name>A0A914VV45_9BILA</name>
<evidence type="ECO:0000313" key="3">
    <source>
        <dbReference type="WBParaSite" id="PSAMB.scaffold2568size22514.g18329.t1"/>
    </source>
</evidence>
<dbReference type="WBParaSite" id="PSAMB.scaffold2568size22514.g18329.t1">
    <property type="protein sequence ID" value="PSAMB.scaffold2568size22514.g18329.t1"/>
    <property type="gene ID" value="PSAMB.scaffold2568size22514.g18329"/>
</dbReference>
<keyword evidence="2" id="KW-1185">Reference proteome</keyword>
<feature type="region of interest" description="Disordered" evidence="1">
    <location>
        <begin position="138"/>
        <end position="171"/>
    </location>
</feature>
<reference evidence="3" key="1">
    <citation type="submission" date="2022-11" db="UniProtKB">
        <authorList>
            <consortium name="WormBaseParasite"/>
        </authorList>
    </citation>
    <scope>IDENTIFICATION</scope>
</reference>
<organism evidence="2 3">
    <name type="scientific">Plectus sambesii</name>
    <dbReference type="NCBI Taxonomy" id="2011161"/>
    <lineage>
        <taxon>Eukaryota</taxon>
        <taxon>Metazoa</taxon>
        <taxon>Ecdysozoa</taxon>
        <taxon>Nematoda</taxon>
        <taxon>Chromadorea</taxon>
        <taxon>Plectida</taxon>
        <taxon>Plectina</taxon>
        <taxon>Plectoidea</taxon>
        <taxon>Plectidae</taxon>
        <taxon>Plectus</taxon>
    </lineage>
</organism>
<feature type="compositionally biased region" description="Basic and acidic residues" evidence="1">
    <location>
        <begin position="1"/>
        <end position="18"/>
    </location>
</feature>
<dbReference type="AlphaFoldDB" id="A0A914VV45"/>
<protein>
    <submittedName>
        <fullName evidence="3">Uncharacterized protein</fullName>
    </submittedName>
</protein>
<dbReference type="Proteomes" id="UP000887566">
    <property type="component" value="Unplaced"/>
</dbReference>
<evidence type="ECO:0000256" key="1">
    <source>
        <dbReference type="SAM" id="MobiDB-lite"/>
    </source>
</evidence>
<feature type="region of interest" description="Disordered" evidence="1">
    <location>
        <begin position="85"/>
        <end position="122"/>
    </location>
</feature>
<accession>A0A914VV45</accession>
<evidence type="ECO:0000313" key="2">
    <source>
        <dbReference type="Proteomes" id="UP000887566"/>
    </source>
</evidence>
<proteinExistence type="predicted"/>